<feature type="transmembrane region" description="Helical" evidence="8">
    <location>
        <begin position="544"/>
        <end position="563"/>
    </location>
</feature>
<feature type="transmembrane region" description="Helical" evidence="8">
    <location>
        <begin position="237"/>
        <end position="257"/>
    </location>
</feature>
<feature type="transmembrane region" description="Helical" evidence="8">
    <location>
        <begin position="82"/>
        <end position="107"/>
    </location>
</feature>
<feature type="domain" description="GP-PDE" evidence="9">
    <location>
        <begin position="272"/>
        <end position="531"/>
    </location>
</feature>
<dbReference type="RefSeq" id="XP_072849572.1">
    <property type="nucleotide sequence ID" value="XM_072993471.1"/>
</dbReference>
<organism evidence="10 11">
    <name type="scientific">Pogona vitticeps</name>
    <name type="common">central bearded dragon</name>
    <dbReference type="NCBI Taxonomy" id="103695"/>
    <lineage>
        <taxon>Eukaryota</taxon>
        <taxon>Metazoa</taxon>
        <taxon>Chordata</taxon>
        <taxon>Craniata</taxon>
        <taxon>Vertebrata</taxon>
        <taxon>Euteleostomi</taxon>
        <taxon>Lepidosauria</taxon>
        <taxon>Squamata</taxon>
        <taxon>Bifurcata</taxon>
        <taxon>Unidentata</taxon>
        <taxon>Episquamata</taxon>
        <taxon>Toxicofera</taxon>
        <taxon>Iguania</taxon>
        <taxon>Acrodonta</taxon>
        <taxon>Agamidae</taxon>
        <taxon>Amphibolurinae</taxon>
        <taxon>Pogona</taxon>
    </lineage>
</organism>
<keyword evidence="4" id="KW-0378">Hydrolase</keyword>
<dbReference type="SUPFAM" id="SSF51695">
    <property type="entry name" value="PLC-like phosphodiesterases"/>
    <property type="match status" value="1"/>
</dbReference>
<evidence type="ECO:0000256" key="6">
    <source>
        <dbReference type="ARBA" id="ARBA00023136"/>
    </source>
</evidence>
<dbReference type="PANTHER" id="PTHR23344:SF13">
    <property type="entry name" value="GLYCEROPHOSPHODIESTER PHOSPHODIESTERASE DOMAIN-CONTAINING PROTEIN 4"/>
    <property type="match status" value="1"/>
</dbReference>
<feature type="transmembrane region" description="Helical" evidence="8">
    <location>
        <begin position="206"/>
        <end position="225"/>
    </location>
</feature>
<evidence type="ECO:0000256" key="8">
    <source>
        <dbReference type="SAM" id="Phobius"/>
    </source>
</evidence>
<reference evidence="11" key="1">
    <citation type="submission" date="2025-08" db="UniProtKB">
        <authorList>
            <consortium name="RefSeq"/>
        </authorList>
    </citation>
    <scope>IDENTIFICATION</scope>
</reference>
<evidence type="ECO:0000259" key="9">
    <source>
        <dbReference type="PROSITE" id="PS51704"/>
    </source>
</evidence>
<feature type="transmembrane region" description="Helical" evidence="8">
    <location>
        <begin position="166"/>
        <end position="186"/>
    </location>
</feature>
<comment type="similarity">
    <text evidence="2">Belongs to the glycerophosphoryl diester phosphodiesterase family.</text>
</comment>
<name>A0ABM5FVY6_9SAUR</name>
<keyword evidence="10" id="KW-1185">Reference proteome</keyword>
<evidence type="ECO:0000256" key="4">
    <source>
        <dbReference type="ARBA" id="ARBA00022801"/>
    </source>
</evidence>
<keyword evidence="5 8" id="KW-1133">Transmembrane helix</keyword>
<gene>
    <name evidence="11" type="primary">LOC110088564</name>
</gene>
<dbReference type="PROSITE" id="PS51704">
    <property type="entry name" value="GP_PDE"/>
    <property type="match status" value="1"/>
</dbReference>
<dbReference type="PANTHER" id="PTHR23344">
    <property type="entry name" value="GLYCEROPHOSPHORYL DIESTER PHOSPHODIESTERASE"/>
    <property type="match status" value="1"/>
</dbReference>
<evidence type="ECO:0000256" key="7">
    <source>
        <dbReference type="ARBA" id="ARBA00023180"/>
    </source>
</evidence>
<keyword evidence="3 8" id="KW-0812">Transmembrane</keyword>
<dbReference type="InterPro" id="IPR017946">
    <property type="entry name" value="PLC-like_Pdiesterase_TIM-brl"/>
</dbReference>
<evidence type="ECO:0000256" key="5">
    <source>
        <dbReference type="ARBA" id="ARBA00022989"/>
    </source>
</evidence>
<feature type="transmembrane region" description="Helical" evidence="8">
    <location>
        <begin position="127"/>
        <end position="154"/>
    </location>
</feature>
<dbReference type="InterPro" id="IPR030395">
    <property type="entry name" value="GP_PDE_dom"/>
</dbReference>
<evidence type="ECO:0000256" key="1">
    <source>
        <dbReference type="ARBA" id="ARBA00004141"/>
    </source>
</evidence>
<accession>A0ABM5FVY6</accession>
<dbReference type="Pfam" id="PF03009">
    <property type="entry name" value="GDPD"/>
    <property type="match status" value="1"/>
</dbReference>
<comment type="subcellular location">
    <subcellularLocation>
        <location evidence="1">Membrane</location>
        <topology evidence="1">Multi-pass membrane protein</topology>
    </subcellularLocation>
</comment>
<evidence type="ECO:0000256" key="2">
    <source>
        <dbReference type="ARBA" id="ARBA00007277"/>
    </source>
</evidence>
<sequence length="601" mass="70079">MPSCKKDTEVFLQEEIRIEAPQMDNGPITVKKTKLRKLKIARQHLPQSYEYDPYVSCLAGLYSCRWERYEQKRIKPGQCCCGIGECAFFALLLFAFFLWFIFTYMWGQLKNDYNAFDRYNFANYGFWFHWSILLLVLAALILSYLLFLLILAVCMMTESQQLYLHWIHKMVTVFVLGLAATAYVVLSAMWPEQWSTLGLSFQVTAPYLHMGAIIAMILVAWPLALHFFQMKNKVLQVLILGSYLAVLLFFYFIPLGLKSPCIREKGTLGPKPALIGHRGAPMVAPENTKMSFRKASEYGAYGFEADVTISYDGVPFLMHDKTLRRTTDIDSVSPEAVNRDAATFPWSFLKNLNAGNWFFEKRPFFEMPYLSLQDQIEAKNQSIYKFSDFLDFADQENKYVIFDLYRPPRFHPYRHNWIKRALEVILNESRIRPDLVLWLPELGRSYIQSVAPGFQQTTSDPGPIEELRKRNIVRLNLNYRTMGNVNIREYAEANITTNLWVVSEPWLFSLAWCYGAHSVTTNDIHNLRNMHQPSFFMTPQEYRSLWIITDVLSFLFISLFFLIHWWRELGPPCCEVESSESLESGTYNRFETELNKMSIVT</sequence>
<keyword evidence="7" id="KW-0325">Glycoprotein</keyword>
<dbReference type="Gene3D" id="3.20.20.190">
    <property type="entry name" value="Phosphatidylinositol (PI) phosphodiesterase"/>
    <property type="match status" value="1"/>
</dbReference>
<evidence type="ECO:0000256" key="3">
    <source>
        <dbReference type="ARBA" id="ARBA00022692"/>
    </source>
</evidence>
<dbReference type="Proteomes" id="UP001652642">
    <property type="component" value="Chromosome 3"/>
</dbReference>
<protein>
    <submittedName>
        <fullName evidence="11">Glycerophosphodiester phosphodiesterase domain-containing protein 5-like isoform X1</fullName>
    </submittedName>
</protein>
<evidence type="ECO:0000313" key="11">
    <source>
        <dbReference type="RefSeq" id="XP_072849572.1"/>
    </source>
</evidence>
<proteinExistence type="inferred from homology"/>
<evidence type="ECO:0000313" key="10">
    <source>
        <dbReference type="Proteomes" id="UP001652642"/>
    </source>
</evidence>
<dbReference type="GeneID" id="110088564"/>
<keyword evidence="6 8" id="KW-0472">Membrane</keyword>